<feature type="region of interest" description="Disordered" evidence="1">
    <location>
        <begin position="105"/>
        <end position="137"/>
    </location>
</feature>
<proteinExistence type="predicted"/>
<evidence type="ECO:0000313" key="3">
    <source>
        <dbReference type="Proteomes" id="UP001428341"/>
    </source>
</evidence>
<evidence type="ECO:0000313" key="2">
    <source>
        <dbReference type="EMBL" id="KAK9200059.1"/>
    </source>
</evidence>
<dbReference type="Proteomes" id="UP001428341">
    <property type="component" value="Unassembled WGS sequence"/>
</dbReference>
<feature type="compositionally biased region" description="Basic and acidic residues" evidence="1">
    <location>
        <begin position="116"/>
        <end position="134"/>
    </location>
</feature>
<comment type="caution">
    <text evidence="2">The sequence shown here is derived from an EMBL/GenBank/DDBJ whole genome shotgun (WGS) entry which is preliminary data.</text>
</comment>
<dbReference type="EMBL" id="JBCGBO010000005">
    <property type="protein sequence ID" value="KAK9200059.1"/>
    <property type="molecule type" value="Genomic_DNA"/>
</dbReference>
<accession>A0AAP0QMD7</accession>
<dbReference type="AlphaFoldDB" id="A0AAP0QMD7"/>
<name>A0AAP0QMD7_9ROSI</name>
<organism evidence="2 3">
    <name type="scientific">Citrus x changshan-huyou</name>
    <dbReference type="NCBI Taxonomy" id="2935761"/>
    <lineage>
        <taxon>Eukaryota</taxon>
        <taxon>Viridiplantae</taxon>
        <taxon>Streptophyta</taxon>
        <taxon>Embryophyta</taxon>
        <taxon>Tracheophyta</taxon>
        <taxon>Spermatophyta</taxon>
        <taxon>Magnoliopsida</taxon>
        <taxon>eudicotyledons</taxon>
        <taxon>Gunneridae</taxon>
        <taxon>Pentapetalae</taxon>
        <taxon>rosids</taxon>
        <taxon>malvids</taxon>
        <taxon>Sapindales</taxon>
        <taxon>Rutaceae</taxon>
        <taxon>Aurantioideae</taxon>
        <taxon>Citrus</taxon>
    </lineage>
</organism>
<gene>
    <name evidence="2" type="ORF">WN944_015254</name>
</gene>
<sequence>MYFVSVRKKNLAAEFHSGDDGERLNESVLAQEKEMPGIDDAINSEVFHNVETLNSECADATVDGQYVVGSKNHERLDGKSLSNNVNDVAQVQDIARDLSPKVCGPIHKSKYSGDGPLKEKEGVHELPSKDKTKGENTSAEATIININSQNIKNTSAPILEFSSSTAVRSSINRRSKLKKLACQAHLPQSSVPVQVGKKRFLESLMLSLRKMQNEWGFLSEGWHERWRHYLTGVLRNFDVEGERLTR</sequence>
<reference evidence="2 3" key="1">
    <citation type="submission" date="2024-05" db="EMBL/GenBank/DDBJ databases">
        <title>Haplotype-resolved chromosome-level genome assembly of Huyou (Citrus changshanensis).</title>
        <authorList>
            <person name="Miao C."/>
            <person name="Chen W."/>
            <person name="Wu Y."/>
            <person name="Wang L."/>
            <person name="Zhao S."/>
            <person name="Grierson D."/>
            <person name="Xu C."/>
            <person name="Chen K."/>
        </authorList>
    </citation>
    <scope>NUCLEOTIDE SEQUENCE [LARGE SCALE GENOMIC DNA]</scope>
    <source>
        <strain evidence="2">01-14</strain>
        <tissue evidence="2">Leaf</tissue>
    </source>
</reference>
<evidence type="ECO:0000256" key="1">
    <source>
        <dbReference type="SAM" id="MobiDB-lite"/>
    </source>
</evidence>
<keyword evidence="3" id="KW-1185">Reference proteome</keyword>
<protein>
    <submittedName>
        <fullName evidence="2">Uncharacterized protein</fullName>
    </submittedName>
</protein>